<dbReference type="InterPro" id="IPR017706">
    <property type="entry name" value="Peptidase_M20/DapE_YgeY"/>
</dbReference>
<feature type="domain" description="Peptidase M20 dimerisation" evidence="3">
    <location>
        <begin position="178"/>
        <end position="279"/>
    </location>
</feature>
<reference evidence="4 5" key="1">
    <citation type="submission" date="2019-11" db="EMBL/GenBank/DDBJ databases">
        <title>Genome sequence of Moorella glycerini DSM11254.</title>
        <authorList>
            <person name="Poehlein A."/>
            <person name="Boeer T."/>
            <person name="Daniel R."/>
        </authorList>
    </citation>
    <scope>NUCLEOTIDE SEQUENCE [LARGE SCALE GENOMIC DNA]</scope>
    <source>
        <strain evidence="4 5">DSM 11254</strain>
    </source>
</reference>
<evidence type="ECO:0000259" key="3">
    <source>
        <dbReference type="Pfam" id="PF07687"/>
    </source>
</evidence>
<dbReference type="Gene3D" id="3.40.630.10">
    <property type="entry name" value="Zn peptidases"/>
    <property type="match status" value="1"/>
</dbReference>
<evidence type="ECO:0000256" key="2">
    <source>
        <dbReference type="ARBA" id="ARBA00022801"/>
    </source>
</evidence>
<dbReference type="InterPro" id="IPR011650">
    <property type="entry name" value="Peptidase_M20_dimer"/>
</dbReference>
<dbReference type="InterPro" id="IPR002933">
    <property type="entry name" value="Peptidase_M20"/>
</dbReference>
<dbReference type="AlphaFoldDB" id="A0A6I5ZMX2"/>
<evidence type="ECO:0000256" key="1">
    <source>
        <dbReference type="ARBA" id="ARBA00022723"/>
    </source>
</evidence>
<dbReference type="SUPFAM" id="SSF53187">
    <property type="entry name" value="Zn-dependent exopeptidases"/>
    <property type="match status" value="1"/>
</dbReference>
<dbReference type="EMBL" id="CP046244">
    <property type="protein sequence ID" value="QGP91232.1"/>
    <property type="molecule type" value="Genomic_DNA"/>
</dbReference>
<dbReference type="SUPFAM" id="SSF55031">
    <property type="entry name" value="Bacterial exopeptidase dimerisation domain"/>
    <property type="match status" value="1"/>
</dbReference>
<sequence>MRGDLQAFVEGNRDALVTFLRKLIATPSLSGQEGEVAGVLATEMQRVGFDEVFSDSLGNLAGRVGQGRTVVLYDAHMDTVPAGDAAAWGFDPFQGKYENGIIYGRGASDDKGCLACMVYAGKAIKELNLAGDFTLYVVGVVGEEVGEGNGIKSFIEETGIKPDYVLIGEASGLRICRGHRGRALFEVAIPGKSGHASAPELADNALYKAAAFIRDVEKMGATFAEDPFLGKGTIAATKVDCKTPSLNTIPGECVVYLDRRLTAGEGKEEALEQVRRVATPYGGRVSIMEYAEPGYKGKIIGGEEFFPAWSLPEEHPLVQAGARAFREALGREPVIGRWGFSTDGTYTAGQASIPTIGFGPGDERYPHSEQDQIAVAEMLEAVAVYALLPGMLARSKQESPAGLSATPA</sequence>
<dbReference type="GO" id="GO:0006526">
    <property type="term" value="P:L-arginine biosynthetic process"/>
    <property type="evidence" value="ECO:0007669"/>
    <property type="project" value="TreeGrafter"/>
</dbReference>
<dbReference type="RefSeq" id="WP_156271640.1">
    <property type="nucleotide sequence ID" value="NZ_CP046244.1"/>
</dbReference>
<evidence type="ECO:0000313" key="5">
    <source>
        <dbReference type="Proteomes" id="UP000425916"/>
    </source>
</evidence>
<dbReference type="InterPro" id="IPR036264">
    <property type="entry name" value="Bact_exopeptidase_dim_dom"/>
</dbReference>
<dbReference type="EC" id="3.5.1.-" evidence="4"/>
<proteinExistence type="predicted"/>
<organism evidence="4 5">
    <name type="scientific">Neomoorella glycerini</name>
    <dbReference type="NCBI Taxonomy" id="55779"/>
    <lineage>
        <taxon>Bacteria</taxon>
        <taxon>Bacillati</taxon>
        <taxon>Bacillota</taxon>
        <taxon>Clostridia</taxon>
        <taxon>Neomoorellales</taxon>
        <taxon>Neomoorellaceae</taxon>
        <taxon>Neomoorella</taxon>
    </lineage>
</organism>
<dbReference type="InterPro" id="IPR050072">
    <property type="entry name" value="Peptidase_M20A"/>
</dbReference>
<evidence type="ECO:0000313" key="4">
    <source>
        <dbReference type="EMBL" id="QGP91232.1"/>
    </source>
</evidence>
<dbReference type="NCBIfam" id="TIGR03526">
    <property type="entry name" value="selenium_YgeY"/>
    <property type="match status" value="1"/>
</dbReference>
<dbReference type="PANTHER" id="PTHR43808">
    <property type="entry name" value="ACETYLORNITHINE DEACETYLASE"/>
    <property type="match status" value="1"/>
</dbReference>
<dbReference type="Gene3D" id="3.30.70.360">
    <property type="match status" value="1"/>
</dbReference>
<dbReference type="Pfam" id="PF07687">
    <property type="entry name" value="M20_dimer"/>
    <property type="match status" value="1"/>
</dbReference>
<dbReference type="GO" id="GO:0008777">
    <property type="term" value="F:acetylornithine deacetylase activity"/>
    <property type="evidence" value="ECO:0007669"/>
    <property type="project" value="TreeGrafter"/>
</dbReference>
<dbReference type="PANTHER" id="PTHR43808:SF31">
    <property type="entry name" value="N-ACETYL-L-CITRULLINE DEACETYLASE"/>
    <property type="match status" value="1"/>
</dbReference>
<keyword evidence="2 4" id="KW-0378">Hydrolase</keyword>
<dbReference type="NCBIfam" id="NF009555">
    <property type="entry name" value="PRK13004.1"/>
    <property type="match status" value="1"/>
</dbReference>
<dbReference type="Proteomes" id="UP000425916">
    <property type="component" value="Chromosome"/>
</dbReference>
<protein>
    <submittedName>
        <fullName evidence="4">N-acetyl-lysine deacetylase</fullName>
        <ecNumber evidence="4">3.5.1.-</ecNumber>
    </submittedName>
</protein>
<dbReference type="Pfam" id="PF01546">
    <property type="entry name" value="Peptidase_M20"/>
    <property type="match status" value="1"/>
</dbReference>
<name>A0A6I5ZMX2_9FIRM</name>
<keyword evidence="5" id="KW-1185">Reference proteome</keyword>
<keyword evidence="1" id="KW-0479">Metal-binding</keyword>
<dbReference type="GO" id="GO:0046872">
    <property type="term" value="F:metal ion binding"/>
    <property type="evidence" value="ECO:0007669"/>
    <property type="project" value="UniProtKB-KW"/>
</dbReference>
<accession>A0A6I5ZMX2</accession>
<gene>
    <name evidence="4" type="primary">lysK</name>
    <name evidence="4" type="ORF">MGLY_05590</name>
</gene>
<dbReference type="OrthoDB" id="9761532at2"/>